<reference evidence="1" key="1">
    <citation type="submission" date="2018-05" db="EMBL/GenBank/DDBJ databases">
        <authorList>
            <person name="Lanie J.A."/>
            <person name="Ng W.-L."/>
            <person name="Kazmierczak K.M."/>
            <person name="Andrzejewski T.M."/>
            <person name="Davidsen T.M."/>
            <person name="Wayne K.J."/>
            <person name="Tettelin H."/>
            <person name="Glass J.I."/>
            <person name="Rusch D."/>
            <person name="Podicherti R."/>
            <person name="Tsui H.-C.T."/>
            <person name="Winkler M.E."/>
        </authorList>
    </citation>
    <scope>NUCLEOTIDE SEQUENCE</scope>
</reference>
<evidence type="ECO:0000313" key="1">
    <source>
        <dbReference type="EMBL" id="SVB44069.1"/>
    </source>
</evidence>
<sequence length="176" mass="19836">MIDCKAMLGFLLVISTLLPATGRTQSDLTGAETSFLYIASTLQSFRNTGRLANNPGIDGADLEAFLDLLETYYQEFTNNFGSNSAMCQFYMDPENGRMEIEEKARLSFSFLPELEDRVNYYLVVDREFQENLETEFGSILQANVNQQKLSSRSNQRLPSSEFDEAAVINFLDSACI</sequence>
<accession>A0A382E0V9</accession>
<gene>
    <name evidence="1" type="ORF">METZ01_LOCUS196923</name>
</gene>
<dbReference type="AlphaFoldDB" id="A0A382E0V9"/>
<name>A0A382E0V9_9ZZZZ</name>
<protein>
    <submittedName>
        <fullName evidence="1">Uncharacterized protein</fullName>
    </submittedName>
</protein>
<dbReference type="EMBL" id="UINC01042011">
    <property type="protein sequence ID" value="SVB44069.1"/>
    <property type="molecule type" value="Genomic_DNA"/>
</dbReference>
<organism evidence="1">
    <name type="scientific">marine metagenome</name>
    <dbReference type="NCBI Taxonomy" id="408172"/>
    <lineage>
        <taxon>unclassified sequences</taxon>
        <taxon>metagenomes</taxon>
        <taxon>ecological metagenomes</taxon>
    </lineage>
</organism>
<proteinExistence type="predicted"/>